<evidence type="ECO:0000259" key="2">
    <source>
        <dbReference type="PROSITE" id="PS50164"/>
    </source>
</evidence>
<accession>A0A5C6RL31</accession>
<dbReference type="SMART" id="SM00465">
    <property type="entry name" value="GIYc"/>
    <property type="match status" value="1"/>
</dbReference>
<evidence type="ECO:0000313" key="4">
    <source>
        <dbReference type="Proteomes" id="UP000321580"/>
    </source>
</evidence>
<dbReference type="Gene3D" id="3.40.1440.10">
    <property type="entry name" value="GIY-YIG endonuclease"/>
    <property type="match status" value="1"/>
</dbReference>
<organism evidence="3 4">
    <name type="scientific">Phaeodactylibacter luteus</name>
    <dbReference type="NCBI Taxonomy" id="1564516"/>
    <lineage>
        <taxon>Bacteria</taxon>
        <taxon>Pseudomonadati</taxon>
        <taxon>Bacteroidota</taxon>
        <taxon>Saprospiria</taxon>
        <taxon>Saprospirales</taxon>
        <taxon>Haliscomenobacteraceae</taxon>
        <taxon>Phaeodactylibacter</taxon>
    </lineage>
</organism>
<dbReference type="PROSITE" id="PS50164">
    <property type="entry name" value="GIY_YIG"/>
    <property type="match status" value="1"/>
</dbReference>
<keyword evidence="4" id="KW-1185">Reference proteome</keyword>
<dbReference type="Proteomes" id="UP000321580">
    <property type="component" value="Unassembled WGS sequence"/>
</dbReference>
<dbReference type="OrthoDB" id="9807770at2"/>
<evidence type="ECO:0000256" key="1">
    <source>
        <dbReference type="ARBA" id="ARBA00007435"/>
    </source>
</evidence>
<name>A0A5C6RL31_9BACT</name>
<dbReference type="PANTHER" id="PTHR34477">
    <property type="entry name" value="UPF0213 PROTEIN YHBQ"/>
    <property type="match status" value="1"/>
</dbReference>
<dbReference type="InterPro" id="IPR000305">
    <property type="entry name" value="GIY-YIG_endonuc"/>
</dbReference>
<dbReference type="CDD" id="cd10448">
    <property type="entry name" value="GIY-YIG_unchar_3"/>
    <property type="match status" value="1"/>
</dbReference>
<dbReference type="SUPFAM" id="SSF82771">
    <property type="entry name" value="GIY-YIG endonuclease"/>
    <property type="match status" value="1"/>
</dbReference>
<protein>
    <submittedName>
        <fullName evidence="3">GIY-YIG nuclease family protein</fullName>
    </submittedName>
</protein>
<comment type="similarity">
    <text evidence="1">Belongs to the UPF0213 family.</text>
</comment>
<evidence type="ECO:0000313" key="3">
    <source>
        <dbReference type="EMBL" id="TXB62619.1"/>
    </source>
</evidence>
<gene>
    <name evidence="3" type="ORF">FRY97_13450</name>
</gene>
<feature type="domain" description="GIY-YIG" evidence="2">
    <location>
        <begin position="3"/>
        <end position="80"/>
    </location>
</feature>
<dbReference type="AlphaFoldDB" id="A0A5C6RL31"/>
<dbReference type="PANTHER" id="PTHR34477:SF5">
    <property type="entry name" value="BSL5627 PROTEIN"/>
    <property type="match status" value="1"/>
</dbReference>
<dbReference type="Pfam" id="PF01541">
    <property type="entry name" value="GIY-YIG"/>
    <property type="match status" value="1"/>
</dbReference>
<sequence>MSRAGFVYIMTNKNRTTLYIGVTNDLCRRIYEHKNHLVENAFTDKYNLEYCIYYEEYPYFDLAIKREKELKKWNRQKKEALINRKNPEWKVLATEKGFMHKQVPFAQQVADLLRELEENQEIPPCSGNDTPS</sequence>
<reference evidence="3 4" key="1">
    <citation type="submission" date="2019-08" db="EMBL/GenBank/DDBJ databases">
        <title>Genome of Phaeodactylibacter luteus.</title>
        <authorList>
            <person name="Bowman J.P."/>
        </authorList>
    </citation>
    <scope>NUCLEOTIDE SEQUENCE [LARGE SCALE GENOMIC DNA]</scope>
    <source>
        <strain evidence="3 4">KCTC 42180</strain>
    </source>
</reference>
<dbReference type="InterPro" id="IPR035901">
    <property type="entry name" value="GIY-YIG_endonuc_sf"/>
</dbReference>
<dbReference type="RefSeq" id="WP_147168067.1">
    <property type="nucleotide sequence ID" value="NZ_VOOR01000027.1"/>
</dbReference>
<comment type="caution">
    <text evidence="3">The sequence shown here is derived from an EMBL/GenBank/DDBJ whole genome shotgun (WGS) entry which is preliminary data.</text>
</comment>
<proteinExistence type="inferred from homology"/>
<dbReference type="EMBL" id="VOOR01000027">
    <property type="protein sequence ID" value="TXB62619.1"/>
    <property type="molecule type" value="Genomic_DNA"/>
</dbReference>
<dbReference type="InterPro" id="IPR050190">
    <property type="entry name" value="UPF0213_domain"/>
</dbReference>